<evidence type="ECO:0000313" key="6">
    <source>
        <dbReference type="Proteomes" id="UP000271889"/>
    </source>
</evidence>
<evidence type="ECO:0000259" key="4">
    <source>
        <dbReference type="SMART" id="SM00847"/>
    </source>
</evidence>
<name>A0A3P7P890_CYLGO</name>
<keyword evidence="2" id="KW-0067">ATP-binding</keyword>
<protein>
    <recommendedName>
        <fullName evidence="4">Helicase-associated domain-containing protein</fullName>
    </recommendedName>
</protein>
<sequence>MALRMISLNLGLDPRTFPFIERPESEKLNDALDLLKFQGVLYPERDNQLTALGNAIAKLPVDVPIAKMLVYGCVVNHVEVMLTVAAGLSVQSPFTNRSYRELDVVERRARLTSSMGDPFTLIEIFSFVAILTLISEGIQGVGVAKVFRRQSATMGSGKRY</sequence>
<dbReference type="InterPro" id="IPR007502">
    <property type="entry name" value="Helicase-assoc_dom"/>
</dbReference>
<keyword evidence="3" id="KW-0472">Membrane</keyword>
<dbReference type="Pfam" id="PF21010">
    <property type="entry name" value="HA2_C"/>
    <property type="match status" value="1"/>
</dbReference>
<reference evidence="5 6" key="1">
    <citation type="submission" date="2018-11" db="EMBL/GenBank/DDBJ databases">
        <authorList>
            <consortium name="Pathogen Informatics"/>
        </authorList>
    </citation>
    <scope>NUCLEOTIDE SEQUENCE [LARGE SCALE GENOMIC DNA]</scope>
</reference>
<dbReference type="OrthoDB" id="3363059at2759"/>
<keyword evidence="6" id="KW-1185">Reference proteome</keyword>
<dbReference type="GO" id="GO:0016787">
    <property type="term" value="F:hydrolase activity"/>
    <property type="evidence" value="ECO:0007669"/>
    <property type="project" value="UniProtKB-KW"/>
</dbReference>
<keyword evidence="1" id="KW-0378">Hydrolase</keyword>
<evidence type="ECO:0000313" key="5">
    <source>
        <dbReference type="EMBL" id="VDN38971.1"/>
    </source>
</evidence>
<proteinExistence type="predicted"/>
<keyword evidence="3" id="KW-1133">Transmembrane helix</keyword>
<dbReference type="GO" id="GO:0004386">
    <property type="term" value="F:helicase activity"/>
    <property type="evidence" value="ECO:0007669"/>
    <property type="project" value="UniProtKB-KW"/>
</dbReference>
<dbReference type="Proteomes" id="UP000271889">
    <property type="component" value="Unassembled WGS sequence"/>
</dbReference>
<dbReference type="FunFam" id="1.20.120.1080:FF:000005">
    <property type="entry name" value="ATP-dependent helicase HrpA"/>
    <property type="match status" value="1"/>
</dbReference>
<dbReference type="PANTHER" id="PTHR18934">
    <property type="entry name" value="ATP-DEPENDENT RNA HELICASE"/>
    <property type="match status" value="1"/>
</dbReference>
<organism evidence="5 6">
    <name type="scientific">Cylicostephanus goldi</name>
    <name type="common">Nematode worm</name>
    <dbReference type="NCBI Taxonomy" id="71465"/>
    <lineage>
        <taxon>Eukaryota</taxon>
        <taxon>Metazoa</taxon>
        <taxon>Ecdysozoa</taxon>
        <taxon>Nematoda</taxon>
        <taxon>Chromadorea</taxon>
        <taxon>Rhabditida</taxon>
        <taxon>Rhabditina</taxon>
        <taxon>Rhabditomorpha</taxon>
        <taxon>Strongyloidea</taxon>
        <taxon>Strongylidae</taxon>
        <taxon>Cylicostephanus</taxon>
    </lineage>
</organism>
<feature type="domain" description="Helicase-associated" evidence="4">
    <location>
        <begin position="30"/>
        <end position="122"/>
    </location>
</feature>
<dbReference type="EMBL" id="UYRV01136000">
    <property type="protein sequence ID" value="VDN38971.1"/>
    <property type="molecule type" value="Genomic_DNA"/>
</dbReference>
<evidence type="ECO:0000256" key="1">
    <source>
        <dbReference type="ARBA" id="ARBA00022801"/>
    </source>
</evidence>
<keyword evidence="2" id="KW-0547">Nucleotide-binding</keyword>
<gene>
    <name evidence="5" type="ORF">CGOC_LOCUS13857</name>
</gene>
<dbReference type="SMART" id="SM00847">
    <property type="entry name" value="HA2"/>
    <property type="match status" value="1"/>
</dbReference>
<feature type="transmembrane region" description="Helical" evidence="3">
    <location>
        <begin position="124"/>
        <end position="144"/>
    </location>
</feature>
<accession>A0A3P7P890</accession>
<keyword evidence="2" id="KW-0347">Helicase</keyword>
<evidence type="ECO:0000256" key="2">
    <source>
        <dbReference type="ARBA" id="ARBA00022806"/>
    </source>
</evidence>
<evidence type="ECO:0000256" key="3">
    <source>
        <dbReference type="SAM" id="Phobius"/>
    </source>
</evidence>
<keyword evidence="3" id="KW-0812">Transmembrane</keyword>
<dbReference type="PANTHER" id="PTHR18934:SF221">
    <property type="entry name" value="ATP-DEPENDENT RNA HELICASE DHX34-RELATED"/>
    <property type="match status" value="1"/>
</dbReference>
<dbReference type="Gene3D" id="1.20.120.1080">
    <property type="match status" value="1"/>
</dbReference>
<dbReference type="GO" id="GO:0003723">
    <property type="term" value="F:RNA binding"/>
    <property type="evidence" value="ECO:0007669"/>
    <property type="project" value="TreeGrafter"/>
</dbReference>
<dbReference type="AlphaFoldDB" id="A0A3P7P890"/>